<evidence type="ECO:0000259" key="2">
    <source>
        <dbReference type="PROSITE" id="PS50097"/>
    </source>
</evidence>
<reference evidence="3" key="1">
    <citation type="submission" date="2023-10" db="EMBL/GenBank/DDBJ databases">
        <title>Genome assembly of Pristionchus species.</title>
        <authorList>
            <person name="Yoshida K."/>
            <person name="Sommer R.J."/>
        </authorList>
    </citation>
    <scope>NUCLEOTIDE SEQUENCE</scope>
    <source>
        <strain evidence="3">RS0144</strain>
    </source>
</reference>
<comment type="caution">
    <text evidence="3">The sequence shown here is derived from an EMBL/GenBank/DDBJ whole genome shotgun (WGS) entry which is preliminary data.</text>
</comment>
<evidence type="ECO:0000313" key="4">
    <source>
        <dbReference type="Proteomes" id="UP001432027"/>
    </source>
</evidence>
<name>A0AAV5U349_9BILA</name>
<dbReference type="SMART" id="SM00213">
    <property type="entry name" value="UBQ"/>
    <property type="match status" value="1"/>
</dbReference>
<gene>
    <name evidence="3" type="ORF">PENTCL1PPCAC_22992</name>
</gene>
<dbReference type="PANTHER" id="PTHR10666">
    <property type="entry name" value="UBIQUITIN"/>
    <property type="match status" value="1"/>
</dbReference>
<dbReference type="AlphaFoldDB" id="A0AAV5U349"/>
<dbReference type="SUPFAM" id="SSF54236">
    <property type="entry name" value="Ubiquitin-like"/>
    <property type="match status" value="1"/>
</dbReference>
<dbReference type="InterPro" id="IPR029071">
    <property type="entry name" value="Ubiquitin-like_domsf"/>
</dbReference>
<dbReference type="Proteomes" id="UP001432027">
    <property type="component" value="Unassembled WGS sequence"/>
</dbReference>
<dbReference type="Gene3D" id="3.30.710.10">
    <property type="entry name" value="Potassium Channel Kv1.1, Chain A"/>
    <property type="match status" value="1"/>
</dbReference>
<evidence type="ECO:0000313" key="3">
    <source>
        <dbReference type="EMBL" id="GMT00818.1"/>
    </source>
</evidence>
<dbReference type="SUPFAM" id="SSF54695">
    <property type="entry name" value="POZ domain"/>
    <property type="match status" value="1"/>
</dbReference>
<dbReference type="InterPro" id="IPR000626">
    <property type="entry name" value="Ubiquitin-like_dom"/>
</dbReference>
<evidence type="ECO:0000259" key="1">
    <source>
        <dbReference type="PROSITE" id="PS50053"/>
    </source>
</evidence>
<dbReference type="PROSITE" id="PS50097">
    <property type="entry name" value="BTB"/>
    <property type="match status" value="1"/>
</dbReference>
<feature type="domain" description="BTB" evidence="2">
    <location>
        <begin position="21"/>
        <end position="77"/>
    </location>
</feature>
<dbReference type="CDD" id="cd18186">
    <property type="entry name" value="BTB_POZ_ZBTB_KLHL-like"/>
    <property type="match status" value="1"/>
</dbReference>
<feature type="non-terminal residue" evidence="3">
    <location>
        <position position="1"/>
    </location>
</feature>
<keyword evidence="4" id="KW-1185">Reference proteome</keyword>
<organism evidence="3 4">
    <name type="scientific">Pristionchus entomophagus</name>
    <dbReference type="NCBI Taxonomy" id="358040"/>
    <lineage>
        <taxon>Eukaryota</taxon>
        <taxon>Metazoa</taxon>
        <taxon>Ecdysozoa</taxon>
        <taxon>Nematoda</taxon>
        <taxon>Chromadorea</taxon>
        <taxon>Rhabditida</taxon>
        <taxon>Rhabditina</taxon>
        <taxon>Diplogasteromorpha</taxon>
        <taxon>Diplogasteroidea</taxon>
        <taxon>Neodiplogasteridae</taxon>
        <taxon>Pristionchus</taxon>
    </lineage>
</organism>
<feature type="domain" description="Ubiquitin-like" evidence="1">
    <location>
        <begin position="334"/>
        <end position="409"/>
    </location>
</feature>
<dbReference type="Pfam" id="PF00240">
    <property type="entry name" value="ubiquitin"/>
    <property type="match status" value="1"/>
</dbReference>
<dbReference type="EMBL" id="BTSX01000005">
    <property type="protein sequence ID" value="GMT00818.1"/>
    <property type="molecule type" value="Genomic_DNA"/>
</dbReference>
<dbReference type="InterPro" id="IPR050158">
    <property type="entry name" value="Ubiquitin_ubiquitin-like"/>
</dbReference>
<dbReference type="InterPro" id="IPR011333">
    <property type="entry name" value="SKP1/BTB/POZ_sf"/>
</dbReference>
<evidence type="ECO:0008006" key="5">
    <source>
        <dbReference type="Google" id="ProtNLM"/>
    </source>
</evidence>
<accession>A0AAV5U349</accession>
<dbReference type="Gene3D" id="3.10.20.90">
    <property type="entry name" value="Phosphatidylinositol 3-kinase Catalytic Subunit, Chain A, domain 1"/>
    <property type="match status" value="1"/>
</dbReference>
<dbReference type="Pfam" id="PF00651">
    <property type="entry name" value="BTB"/>
    <property type="match status" value="1"/>
</dbReference>
<sequence length="425" mass="48496">SGEDPRSYRRGHCLFDHSFYPDIAILRVRGQNFIVSSSYLALHSPFFYNLFYGSSSNGRFDLDVDPGPFGDLLDMIYPCLKKTNCCVVFSSSIMDRLNLALQLKLRLAVKILIMDNSQQLCVLRDFAKILHQNNAWESYSHLFDSDSIYPFDEMKRDMSDSLDPLYVCTSFPDSTTVLVRGMSILVSATALSLHSSVLGKMLYNKGQVVRGVKIDADPLSFVTFLQTTIGDFPLECRSKFLDDLVTLGAKHSYEYYLSMIKKKMTILSREEAIHCGKNLLEHYSRQPTLDTINMRYIARYLTINELEKVLSICSSLSRSVKEELRSYVDTANAINLFVKTCSGKTINFVLSKGVQTTLFEVKMKVEERERIPADQQRYIYHGKQLEDDAHRTLQSYNAGNGSTLHLLLKWPHRLPIHPSHLINSS</sequence>
<dbReference type="InterPro" id="IPR000210">
    <property type="entry name" value="BTB/POZ_dom"/>
</dbReference>
<protein>
    <recommendedName>
        <fullName evidence="5">BTB domain-containing protein</fullName>
    </recommendedName>
</protein>
<dbReference type="PROSITE" id="PS50053">
    <property type="entry name" value="UBIQUITIN_2"/>
    <property type="match status" value="1"/>
</dbReference>
<proteinExistence type="predicted"/>